<accession>A0A918DKN6</accession>
<evidence type="ECO:0000313" key="1">
    <source>
        <dbReference type="EMBL" id="GGO72133.1"/>
    </source>
</evidence>
<comment type="caution">
    <text evidence="1">The sequence shown here is derived from an EMBL/GenBank/DDBJ whole genome shotgun (WGS) entry which is preliminary data.</text>
</comment>
<reference evidence="1" key="2">
    <citation type="submission" date="2020-09" db="EMBL/GenBank/DDBJ databases">
        <authorList>
            <person name="Sun Q."/>
            <person name="Zhou Y."/>
        </authorList>
    </citation>
    <scope>NUCLEOTIDE SEQUENCE</scope>
    <source>
        <strain evidence="1">CGMCC 4.7368</strain>
    </source>
</reference>
<dbReference type="SUPFAM" id="SSF53474">
    <property type="entry name" value="alpha/beta-Hydrolases"/>
    <property type="match status" value="1"/>
</dbReference>
<keyword evidence="2" id="KW-1185">Reference proteome</keyword>
<dbReference type="PIRSF" id="PIRSF029171">
    <property type="entry name" value="Esterase_LipA"/>
    <property type="match status" value="1"/>
</dbReference>
<evidence type="ECO:0000313" key="2">
    <source>
        <dbReference type="Proteomes" id="UP000646523"/>
    </source>
</evidence>
<dbReference type="Gene3D" id="1.10.260.130">
    <property type="match status" value="1"/>
</dbReference>
<dbReference type="InterPro" id="IPR005152">
    <property type="entry name" value="Lipase_secreted"/>
</dbReference>
<protein>
    <submittedName>
        <fullName evidence="1">Lipase</fullName>
    </submittedName>
</protein>
<organism evidence="1 2">
    <name type="scientific">Nonomuraea cavernae</name>
    <dbReference type="NCBI Taxonomy" id="2045107"/>
    <lineage>
        <taxon>Bacteria</taxon>
        <taxon>Bacillati</taxon>
        <taxon>Actinomycetota</taxon>
        <taxon>Actinomycetes</taxon>
        <taxon>Streptosporangiales</taxon>
        <taxon>Streptosporangiaceae</taxon>
        <taxon>Nonomuraea</taxon>
    </lineage>
</organism>
<dbReference type="GO" id="GO:0004806">
    <property type="term" value="F:triacylglycerol lipase activity"/>
    <property type="evidence" value="ECO:0007669"/>
    <property type="project" value="InterPro"/>
</dbReference>
<dbReference type="Proteomes" id="UP000646523">
    <property type="component" value="Unassembled WGS sequence"/>
</dbReference>
<name>A0A918DKN6_9ACTN</name>
<sequence>MGIPVPSADPFYAPVDRPGRPGDLLRFREVDVKSGETCVAWQVVYVSTDSRDRPIAVSGTVLVPSAPWRGAGVRPILSYGVGVHGLGRDVAPSYLMRAGTEFEITMVESALARGWAVAVTDGEGLGMPGPHTYGAGRAGGHTMLDIVRAAPGLGAELTPGGPVLVWGYSEGGRNAAWAAELHPSYAPDLDVRAVAAGGVPSDLLAVAKAIDGGPFSGLGLAVLVGLAHAHQDPALEAVLSERGKQAAARAATLDVTGLIVDFPEPLHHHTVRAEPWDDPAWLTLLDREKNGRHRPGAPVYLYHVAGDLLVPTAQGRELFADYAALGAQVTWADVRAEEHLAGAFAGAPDAVEWLAERLG</sequence>
<dbReference type="GO" id="GO:0016042">
    <property type="term" value="P:lipid catabolic process"/>
    <property type="evidence" value="ECO:0007669"/>
    <property type="project" value="InterPro"/>
</dbReference>
<dbReference type="Pfam" id="PF03583">
    <property type="entry name" value="LIP"/>
    <property type="match status" value="1"/>
</dbReference>
<dbReference type="EMBL" id="BMNH01000011">
    <property type="protein sequence ID" value="GGO72133.1"/>
    <property type="molecule type" value="Genomic_DNA"/>
</dbReference>
<dbReference type="PANTHER" id="PTHR34853:SF1">
    <property type="entry name" value="LIPASE 5"/>
    <property type="match status" value="1"/>
</dbReference>
<reference evidence="1" key="1">
    <citation type="journal article" date="2014" name="Int. J. Syst. Evol. Microbiol.">
        <title>Complete genome sequence of Corynebacterium casei LMG S-19264T (=DSM 44701T), isolated from a smear-ripened cheese.</title>
        <authorList>
            <consortium name="US DOE Joint Genome Institute (JGI-PGF)"/>
            <person name="Walter F."/>
            <person name="Albersmeier A."/>
            <person name="Kalinowski J."/>
            <person name="Ruckert C."/>
        </authorList>
    </citation>
    <scope>NUCLEOTIDE SEQUENCE</scope>
    <source>
        <strain evidence="1">CGMCC 4.7368</strain>
    </source>
</reference>
<dbReference type="RefSeq" id="WP_189125589.1">
    <property type="nucleotide sequence ID" value="NZ_BMNH01000011.1"/>
</dbReference>
<gene>
    <name evidence="1" type="ORF">GCM10012289_39470</name>
</gene>
<dbReference type="AlphaFoldDB" id="A0A918DKN6"/>
<dbReference type="InterPro" id="IPR029058">
    <property type="entry name" value="AB_hydrolase_fold"/>
</dbReference>
<dbReference type="PANTHER" id="PTHR34853">
    <property type="match status" value="1"/>
</dbReference>
<dbReference type="Gene3D" id="3.40.50.1820">
    <property type="entry name" value="alpha/beta hydrolase"/>
    <property type="match status" value="1"/>
</dbReference>
<proteinExistence type="predicted"/>